<evidence type="ECO:0000259" key="3">
    <source>
        <dbReference type="Pfam" id="PF00149"/>
    </source>
</evidence>
<feature type="chain" id="PRO_5047060790" evidence="2">
    <location>
        <begin position="27"/>
        <end position="481"/>
    </location>
</feature>
<dbReference type="Pfam" id="PF16656">
    <property type="entry name" value="Pur_ac_phosph_N"/>
    <property type="match status" value="1"/>
</dbReference>
<dbReference type="Proteomes" id="UP001267638">
    <property type="component" value="Unassembled WGS sequence"/>
</dbReference>
<comment type="caution">
    <text evidence="5">The sequence shown here is derived from an EMBL/GenBank/DDBJ whole genome shotgun (WGS) entry which is preliminary data.</text>
</comment>
<dbReference type="Pfam" id="PF00149">
    <property type="entry name" value="Metallophos"/>
    <property type="match status" value="1"/>
</dbReference>
<keyword evidence="6" id="KW-1185">Reference proteome</keyword>
<organism evidence="5 6">
    <name type="scientific">Sphingobium xenophagum</name>
    <dbReference type="NCBI Taxonomy" id="121428"/>
    <lineage>
        <taxon>Bacteria</taxon>
        <taxon>Pseudomonadati</taxon>
        <taxon>Pseudomonadota</taxon>
        <taxon>Alphaproteobacteria</taxon>
        <taxon>Sphingomonadales</taxon>
        <taxon>Sphingomonadaceae</taxon>
        <taxon>Sphingobium</taxon>
    </lineage>
</organism>
<dbReference type="PANTHER" id="PTHR22953:SF153">
    <property type="entry name" value="PURPLE ACID PHOSPHATASE"/>
    <property type="match status" value="1"/>
</dbReference>
<dbReference type="InterPro" id="IPR004843">
    <property type="entry name" value="Calcineurin-like_PHP"/>
</dbReference>
<evidence type="ECO:0000313" key="5">
    <source>
        <dbReference type="EMBL" id="MDR7156593.1"/>
    </source>
</evidence>
<proteinExistence type="predicted"/>
<evidence type="ECO:0000313" key="6">
    <source>
        <dbReference type="Proteomes" id="UP001267638"/>
    </source>
</evidence>
<protein>
    <submittedName>
        <fullName evidence="5">3',5'-cyclic AMP phosphodiesterase CpdA</fullName>
    </submittedName>
</protein>
<dbReference type="SUPFAM" id="SSF49363">
    <property type="entry name" value="Purple acid phosphatase, N-terminal domain"/>
    <property type="match status" value="1"/>
</dbReference>
<dbReference type="Gene3D" id="3.60.21.10">
    <property type="match status" value="1"/>
</dbReference>
<keyword evidence="1 2" id="KW-0732">Signal</keyword>
<evidence type="ECO:0000256" key="1">
    <source>
        <dbReference type="ARBA" id="ARBA00022729"/>
    </source>
</evidence>
<reference evidence="5 6" key="1">
    <citation type="submission" date="2023-07" db="EMBL/GenBank/DDBJ databases">
        <title>Sorghum-associated microbial communities from plants grown in Nebraska, USA.</title>
        <authorList>
            <person name="Schachtman D."/>
        </authorList>
    </citation>
    <scope>NUCLEOTIDE SEQUENCE [LARGE SCALE GENOMIC DNA]</scope>
    <source>
        <strain evidence="5 6">4256</strain>
    </source>
</reference>
<gene>
    <name evidence="5" type="ORF">J2W40_003437</name>
</gene>
<dbReference type="RefSeq" id="WP_310227020.1">
    <property type="nucleotide sequence ID" value="NZ_JAVDWV010000017.1"/>
</dbReference>
<dbReference type="InterPro" id="IPR039331">
    <property type="entry name" value="PAPs-like"/>
</dbReference>
<sequence>MKKFAALAAVLAFGLTVGSVPSAAHEAGQDMPPWQGASAWPDRVIATFEADPATSLAISWRTAANVTATRAEIALATPDARFDLTARSVPAHTEQVELDKLMVAGSPMALAVNDKLPAVAYHSVRFDALKPDTLYAYRVMGADSHWSEWFQTRTAPLSGPVRFIYMGDAQNGVLSLWSRTIRAAFQAAPDARFMLHAGDLVNRGSRDAEWADWFKAGSFLHAMVPAIPVAGNHEYDQTAPGEGDRVRMLSHLWRPQFRLPTDDSLPAEVQETAYVLRYSPDLHVFVLDSNQRDMTPQSQWLDTQLKASTAKWRIVTMHHPVFSSGKDRDNAGSREILLPVLLRHNVDLVLQGHDHTYARGLLDASVQEPRRRGFAQGDKLTTMFVNSVSGPKQYQFRKEGWDDYAPTGVKLERQGENGQFFQVIGIDGDRLNYTAYTTDGVQYDHVVIEKRGNAKRLIKNDKAAPPVRRFDNSLPYKSPNF</sequence>
<feature type="signal peptide" evidence="2">
    <location>
        <begin position="1"/>
        <end position="26"/>
    </location>
</feature>
<accession>A0ABU1X4T5</accession>
<feature type="domain" description="Purple acid phosphatase N-terminal" evidence="4">
    <location>
        <begin position="41"/>
        <end position="154"/>
    </location>
</feature>
<dbReference type="InterPro" id="IPR029052">
    <property type="entry name" value="Metallo-depent_PP-like"/>
</dbReference>
<dbReference type="Gene3D" id="2.60.40.380">
    <property type="entry name" value="Purple acid phosphatase-like, N-terminal"/>
    <property type="match status" value="1"/>
</dbReference>
<evidence type="ECO:0000256" key="2">
    <source>
        <dbReference type="SAM" id="SignalP"/>
    </source>
</evidence>
<evidence type="ECO:0000259" key="4">
    <source>
        <dbReference type="Pfam" id="PF16656"/>
    </source>
</evidence>
<dbReference type="PANTHER" id="PTHR22953">
    <property type="entry name" value="ACID PHOSPHATASE RELATED"/>
    <property type="match status" value="1"/>
</dbReference>
<dbReference type="InterPro" id="IPR008963">
    <property type="entry name" value="Purple_acid_Pase-like_N"/>
</dbReference>
<dbReference type="InterPro" id="IPR015914">
    <property type="entry name" value="PAPs_N"/>
</dbReference>
<dbReference type="SUPFAM" id="SSF56300">
    <property type="entry name" value="Metallo-dependent phosphatases"/>
    <property type="match status" value="1"/>
</dbReference>
<feature type="domain" description="Calcineurin-like phosphoesterase" evidence="3">
    <location>
        <begin position="177"/>
        <end position="357"/>
    </location>
</feature>
<dbReference type="EMBL" id="JAVDWV010000017">
    <property type="protein sequence ID" value="MDR7156593.1"/>
    <property type="molecule type" value="Genomic_DNA"/>
</dbReference>
<name>A0ABU1X4T5_SPHXE</name>